<evidence type="ECO:0000313" key="1">
    <source>
        <dbReference type="EMBL" id="KIQ65563.1"/>
    </source>
</evidence>
<dbReference type="OrthoDB" id="4336919at2"/>
<accession>A0A0D0Q3N3</accession>
<protein>
    <submittedName>
        <fullName evidence="1">Uncharacterized protein</fullName>
    </submittedName>
</protein>
<dbReference type="AlphaFoldDB" id="A0A0D0Q3N3"/>
<gene>
    <name evidence="1" type="ORF">TR51_17140</name>
</gene>
<keyword evidence="2" id="KW-1185">Reference proteome</keyword>
<organism evidence="1 2">
    <name type="scientific">Kitasatospora griseola</name>
    <name type="common">Streptomyces griseolosporeus</name>
    <dbReference type="NCBI Taxonomy" id="2064"/>
    <lineage>
        <taxon>Bacteria</taxon>
        <taxon>Bacillati</taxon>
        <taxon>Actinomycetota</taxon>
        <taxon>Actinomycetes</taxon>
        <taxon>Kitasatosporales</taxon>
        <taxon>Streptomycetaceae</taxon>
        <taxon>Kitasatospora</taxon>
    </lineage>
</organism>
<sequence length="133" mass="14718">MPAWASPVLAAAALTALVPFVVWGVRTSPHRLFSWGMYSGSSKGFVWIQHEGRIRPLAVEELRLAPGSHYLNVHELRHLLARADPDTPLNGLIIGSDGGWELHYDPAARRLRLARLPAGQQLRILAEALRETS</sequence>
<name>A0A0D0Q3N3_KITGR</name>
<proteinExistence type="predicted"/>
<dbReference type="EMBL" id="JXZB01000002">
    <property type="protein sequence ID" value="KIQ65563.1"/>
    <property type="molecule type" value="Genomic_DNA"/>
</dbReference>
<dbReference type="RefSeq" id="WP_043911859.1">
    <property type="nucleotide sequence ID" value="NZ_JXZB01000002.1"/>
</dbReference>
<dbReference type="PATRIC" id="fig|2064.6.peg.3677"/>
<evidence type="ECO:0000313" key="2">
    <source>
        <dbReference type="Proteomes" id="UP000032066"/>
    </source>
</evidence>
<comment type="caution">
    <text evidence="1">The sequence shown here is derived from an EMBL/GenBank/DDBJ whole genome shotgun (WGS) entry which is preliminary data.</text>
</comment>
<dbReference type="Proteomes" id="UP000032066">
    <property type="component" value="Unassembled WGS sequence"/>
</dbReference>
<reference evidence="1 2" key="1">
    <citation type="submission" date="2015-02" db="EMBL/GenBank/DDBJ databases">
        <title>Draft genome sequence of Kitasatospora griseola MF730-N6, a bafilomycin, terpentecin and satosporin producer.</title>
        <authorList>
            <person name="Arens J.C."/>
            <person name="Haltli B."/>
            <person name="Kerr R.G."/>
        </authorList>
    </citation>
    <scope>NUCLEOTIDE SEQUENCE [LARGE SCALE GENOMIC DNA]</scope>
    <source>
        <strain evidence="1 2">MF730-N6</strain>
    </source>
</reference>